<dbReference type="OrthoDB" id="10007456at2759"/>
<name>R7THF1_CAPTE</name>
<evidence type="ECO:0000313" key="3">
    <source>
        <dbReference type="EnsemblMetazoa" id="CapteP194404"/>
    </source>
</evidence>
<reference evidence="2 4" key="2">
    <citation type="journal article" date="2013" name="Nature">
        <title>Insights into bilaterian evolution from three spiralian genomes.</title>
        <authorList>
            <person name="Simakov O."/>
            <person name="Marletaz F."/>
            <person name="Cho S.J."/>
            <person name="Edsinger-Gonzales E."/>
            <person name="Havlak P."/>
            <person name="Hellsten U."/>
            <person name="Kuo D.H."/>
            <person name="Larsson T."/>
            <person name="Lv J."/>
            <person name="Arendt D."/>
            <person name="Savage R."/>
            <person name="Osoegawa K."/>
            <person name="de Jong P."/>
            <person name="Grimwood J."/>
            <person name="Chapman J.A."/>
            <person name="Shapiro H."/>
            <person name="Aerts A."/>
            <person name="Otillar R.P."/>
            <person name="Terry A.Y."/>
            <person name="Boore J.L."/>
            <person name="Grigoriev I.V."/>
            <person name="Lindberg D.R."/>
            <person name="Seaver E.C."/>
            <person name="Weisblat D.A."/>
            <person name="Putnam N.H."/>
            <person name="Rokhsar D.S."/>
        </authorList>
    </citation>
    <scope>NUCLEOTIDE SEQUENCE</scope>
    <source>
        <strain evidence="2 4">I ESC-2004</strain>
    </source>
</reference>
<proteinExistence type="predicted"/>
<accession>R7THF1</accession>
<dbReference type="EMBL" id="KB309971">
    <property type="protein sequence ID" value="ELT92867.1"/>
    <property type="molecule type" value="Genomic_DNA"/>
</dbReference>
<dbReference type="InterPro" id="IPR027417">
    <property type="entry name" value="P-loop_NTPase"/>
</dbReference>
<dbReference type="PANTHER" id="PTHR46844:SF1">
    <property type="entry name" value="SLR5058 PROTEIN"/>
    <property type="match status" value="1"/>
</dbReference>
<dbReference type="EnsemblMetazoa" id="CapteT194404">
    <property type="protein sequence ID" value="CapteP194404"/>
    <property type="gene ID" value="CapteG194404"/>
</dbReference>
<dbReference type="HOGENOM" id="CLU_009460_1_1_1"/>
<evidence type="ECO:0000259" key="1">
    <source>
        <dbReference type="PROSITE" id="PS50209"/>
    </source>
</evidence>
<dbReference type="SUPFAM" id="SSF47986">
    <property type="entry name" value="DEATH domain"/>
    <property type="match status" value="1"/>
</dbReference>
<dbReference type="GO" id="GO:0042981">
    <property type="term" value="P:regulation of apoptotic process"/>
    <property type="evidence" value="ECO:0007669"/>
    <property type="project" value="InterPro"/>
</dbReference>
<sequence>MLLAKLSESGVLIDDQLEKIKNITRNETMREAVLYFLVFFLSKRGPKAFNIFLGALRASQQIHVAEHLQKWLRNPNECSEDPGAFGMMKERSPWTTCSRPKRPKRFQGAFSSKEIRESGSLRFAKLWLTNGERSPVEVTAGHCVSTLTMCFCISTREISLMRNRLRMQFEITSFPATTALRQAYCKAKNVLIIVDAFDEANAGNRTLDRLIEGDILRHKLLLIASRPNFLQNKLSFFDSKFKVEGYDKKEQLEHVKRYAEHLNIDHKPFISMLKEKSIHDLCNNPFNLTLLCLLREEDTQLMITRTALYTAIHHIIKRKASGRMDLTEAEVEESLLRPLYQMAFEAHQRNETVIRQSDFNNIEH</sequence>
<feature type="domain" description="CARD" evidence="1">
    <location>
        <begin position="1"/>
        <end position="71"/>
    </location>
</feature>
<gene>
    <name evidence="2" type="ORF">CAPTEDRAFT_194404</name>
</gene>
<dbReference type="EMBL" id="AMQN01030203">
    <property type="status" value="NOT_ANNOTATED_CDS"/>
    <property type="molecule type" value="Genomic_DNA"/>
</dbReference>
<protein>
    <recommendedName>
        <fullName evidence="1">CARD domain-containing protein</fullName>
    </recommendedName>
</protein>
<dbReference type="CDD" id="cd01671">
    <property type="entry name" value="CARD"/>
    <property type="match status" value="1"/>
</dbReference>
<evidence type="ECO:0000313" key="4">
    <source>
        <dbReference type="Proteomes" id="UP000014760"/>
    </source>
</evidence>
<dbReference type="Pfam" id="PF00619">
    <property type="entry name" value="CARD"/>
    <property type="match status" value="1"/>
</dbReference>
<dbReference type="InterPro" id="IPR001315">
    <property type="entry name" value="CARD"/>
</dbReference>
<dbReference type="PANTHER" id="PTHR46844">
    <property type="entry name" value="SLR5058 PROTEIN"/>
    <property type="match status" value="1"/>
</dbReference>
<reference evidence="4" key="1">
    <citation type="submission" date="2012-12" db="EMBL/GenBank/DDBJ databases">
        <authorList>
            <person name="Hellsten U."/>
            <person name="Grimwood J."/>
            <person name="Chapman J.A."/>
            <person name="Shapiro H."/>
            <person name="Aerts A."/>
            <person name="Otillar R.P."/>
            <person name="Terry A.Y."/>
            <person name="Boore J.L."/>
            <person name="Simakov O."/>
            <person name="Marletaz F."/>
            <person name="Cho S.-J."/>
            <person name="Edsinger-Gonzales E."/>
            <person name="Havlak P."/>
            <person name="Kuo D.-H."/>
            <person name="Larsson T."/>
            <person name="Lv J."/>
            <person name="Arendt D."/>
            <person name="Savage R."/>
            <person name="Osoegawa K."/>
            <person name="de Jong P."/>
            <person name="Lindberg D.R."/>
            <person name="Seaver E.C."/>
            <person name="Weisblat D.A."/>
            <person name="Putnam N.H."/>
            <person name="Grigoriev I.V."/>
            <person name="Rokhsar D.S."/>
        </authorList>
    </citation>
    <scope>NUCLEOTIDE SEQUENCE</scope>
    <source>
        <strain evidence="4">I ESC-2004</strain>
    </source>
</reference>
<dbReference type="InterPro" id="IPR011029">
    <property type="entry name" value="DEATH-like_dom_sf"/>
</dbReference>
<dbReference type="Proteomes" id="UP000014760">
    <property type="component" value="Unassembled WGS sequence"/>
</dbReference>
<keyword evidence="4" id="KW-1185">Reference proteome</keyword>
<dbReference type="SUPFAM" id="SSF52540">
    <property type="entry name" value="P-loop containing nucleoside triphosphate hydrolases"/>
    <property type="match status" value="1"/>
</dbReference>
<evidence type="ECO:0000313" key="2">
    <source>
        <dbReference type="EMBL" id="ELT92867.1"/>
    </source>
</evidence>
<dbReference type="Gene3D" id="3.40.50.300">
    <property type="entry name" value="P-loop containing nucleotide triphosphate hydrolases"/>
    <property type="match status" value="1"/>
</dbReference>
<organism evidence="2">
    <name type="scientific">Capitella teleta</name>
    <name type="common">Polychaete worm</name>
    <dbReference type="NCBI Taxonomy" id="283909"/>
    <lineage>
        <taxon>Eukaryota</taxon>
        <taxon>Metazoa</taxon>
        <taxon>Spiralia</taxon>
        <taxon>Lophotrochozoa</taxon>
        <taxon>Annelida</taxon>
        <taxon>Polychaeta</taxon>
        <taxon>Sedentaria</taxon>
        <taxon>Scolecida</taxon>
        <taxon>Capitellidae</taxon>
        <taxon>Capitella</taxon>
    </lineage>
</organism>
<dbReference type="AlphaFoldDB" id="R7THF1"/>
<dbReference type="Gene3D" id="1.10.533.10">
    <property type="entry name" value="Death Domain, Fas"/>
    <property type="match status" value="1"/>
</dbReference>
<dbReference type="PROSITE" id="PS50209">
    <property type="entry name" value="CARD"/>
    <property type="match status" value="1"/>
</dbReference>
<reference evidence="3" key="3">
    <citation type="submission" date="2015-06" db="UniProtKB">
        <authorList>
            <consortium name="EnsemblMetazoa"/>
        </authorList>
    </citation>
    <scope>IDENTIFICATION</scope>
</reference>